<sequence length="201" mass="20075">MPPSALPDLAHTRARPVHWLATAAVMAGVVAGAALVQPAAATATRTAPPAAAKAPAATGNTPATGAVAPVAPDPAAVSYPLRCAGAGSVVARKTTGDLDGDGAPETVVAAHCDAGSGTPPSGVYVLTRDRGGAPRLVATLVRPEERLSTGSLTVRDGAVTATLLGYSSAGVPRCCPDREERAEWRWRGGKFIRSSTPAAGL</sequence>
<dbReference type="RefSeq" id="WP_258787121.1">
    <property type="nucleotide sequence ID" value="NZ_JANUGQ010000007.1"/>
</dbReference>
<keyword evidence="1" id="KW-0472">Membrane</keyword>
<comment type="caution">
    <text evidence="2">The sequence shown here is derived from an EMBL/GenBank/DDBJ whole genome shotgun (WGS) entry which is preliminary data.</text>
</comment>
<evidence type="ECO:0008006" key="4">
    <source>
        <dbReference type="Google" id="ProtNLM"/>
    </source>
</evidence>
<keyword evidence="1" id="KW-1133">Transmembrane helix</keyword>
<gene>
    <name evidence="2" type="ORF">NX801_10740</name>
</gene>
<keyword evidence="1" id="KW-0812">Transmembrane</keyword>
<proteinExistence type="predicted"/>
<dbReference type="EMBL" id="JANUGQ010000007">
    <property type="protein sequence ID" value="MCS0636129.1"/>
    <property type="molecule type" value="Genomic_DNA"/>
</dbReference>
<evidence type="ECO:0000256" key="1">
    <source>
        <dbReference type="SAM" id="Phobius"/>
    </source>
</evidence>
<evidence type="ECO:0000313" key="2">
    <source>
        <dbReference type="EMBL" id="MCS0636129.1"/>
    </source>
</evidence>
<keyword evidence="3" id="KW-1185">Reference proteome</keyword>
<feature type="transmembrane region" description="Helical" evidence="1">
    <location>
        <begin position="17"/>
        <end position="36"/>
    </location>
</feature>
<evidence type="ECO:0000313" key="3">
    <source>
        <dbReference type="Proteomes" id="UP001431313"/>
    </source>
</evidence>
<accession>A0ABT2CFD9</accession>
<protein>
    <recommendedName>
        <fullName evidence="4">Secreted protein</fullName>
    </recommendedName>
</protein>
<dbReference type="Proteomes" id="UP001431313">
    <property type="component" value="Unassembled WGS sequence"/>
</dbReference>
<name>A0ABT2CFD9_9ACTN</name>
<reference evidence="2" key="1">
    <citation type="submission" date="2022-08" db="EMBL/GenBank/DDBJ databases">
        <authorList>
            <person name="Somphong A."/>
            <person name="Phongsopitanun W."/>
        </authorList>
    </citation>
    <scope>NUCLEOTIDE SEQUENCE</scope>
    <source>
        <strain evidence="2">LP05-1</strain>
    </source>
</reference>
<organism evidence="2 3">
    <name type="scientific">Streptomyces pyxinae</name>
    <dbReference type="NCBI Taxonomy" id="2970734"/>
    <lineage>
        <taxon>Bacteria</taxon>
        <taxon>Bacillati</taxon>
        <taxon>Actinomycetota</taxon>
        <taxon>Actinomycetes</taxon>
        <taxon>Kitasatosporales</taxon>
        <taxon>Streptomycetaceae</taxon>
        <taxon>Streptomyces</taxon>
    </lineage>
</organism>